<evidence type="ECO:0000259" key="1">
    <source>
        <dbReference type="PROSITE" id="PS50042"/>
    </source>
</evidence>
<dbReference type="AlphaFoldDB" id="A0A4R6IVN7"/>
<evidence type="ECO:0000313" key="3">
    <source>
        <dbReference type="Proteomes" id="UP000295741"/>
    </source>
</evidence>
<gene>
    <name evidence="2" type="ORF">BC659_2049</name>
</gene>
<dbReference type="PROSITE" id="PS50042">
    <property type="entry name" value="CNMP_BINDING_3"/>
    <property type="match status" value="1"/>
</dbReference>
<dbReference type="SUPFAM" id="SSF51206">
    <property type="entry name" value="cAMP-binding domain-like"/>
    <property type="match status" value="1"/>
</dbReference>
<sequence>MHEILEQHIRSKLGKDTEGLEEVISYFKPIQLKRNDYLLREGELCRHCYFIVDGAIQVFTVDGAGNETTRDFILEENWLMEISSFLQQVPSKEFFRAIATSQVLAVSRDHFMELSARFPQFEKMYRQILELSYSHSVYRINTFVSMDALERLRWMMDNQPKLFTRLSSKMIASYLGISPETYTRLKGKL</sequence>
<dbReference type="InterPro" id="IPR018490">
    <property type="entry name" value="cNMP-bd_dom_sf"/>
</dbReference>
<dbReference type="EMBL" id="SNWP01000011">
    <property type="protein sequence ID" value="TDO26739.1"/>
    <property type="molecule type" value="Genomic_DNA"/>
</dbReference>
<feature type="domain" description="Cyclic nucleotide-binding" evidence="1">
    <location>
        <begin position="16"/>
        <end position="114"/>
    </location>
</feature>
<dbReference type="InterPro" id="IPR014710">
    <property type="entry name" value="RmlC-like_jellyroll"/>
</dbReference>
<dbReference type="Gene3D" id="2.60.120.10">
    <property type="entry name" value="Jelly Rolls"/>
    <property type="match status" value="1"/>
</dbReference>
<keyword evidence="3" id="KW-1185">Reference proteome</keyword>
<name>A0A4R6IVN7_9BACT</name>
<dbReference type="RefSeq" id="WP_133474618.1">
    <property type="nucleotide sequence ID" value="NZ_SNWP01000011.1"/>
</dbReference>
<dbReference type="SMART" id="SM00100">
    <property type="entry name" value="cNMP"/>
    <property type="match status" value="1"/>
</dbReference>
<protein>
    <submittedName>
        <fullName evidence="2">CRP-like cAMP-binding protein</fullName>
    </submittedName>
</protein>
<dbReference type="Pfam" id="PF00027">
    <property type="entry name" value="cNMP_binding"/>
    <property type="match status" value="1"/>
</dbReference>
<dbReference type="Proteomes" id="UP000295741">
    <property type="component" value="Unassembled WGS sequence"/>
</dbReference>
<reference evidence="2 3" key="1">
    <citation type="submission" date="2019-03" db="EMBL/GenBank/DDBJ databases">
        <title>Genomic Encyclopedia of Archaeal and Bacterial Type Strains, Phase II (KMG-II): from individual species to whole genera.</title>
        <authorList>
            <person name="Goeker M."/>
        </authorList>
    </citation>
    <scope>NUCLEOTIDE SEQUENCE [LARGE SCALE GENOMIC DNA]</scope>
    <source>
        <strain evidence="2 3">DSM 28323</strain>
    </source>
</reference>
<accession>A0A4R6IVN7</accession>
<dbReference type="OrthoDB" id="9152304at2"/>
<comment type="caution">
    <text evidence="2">The sequence shown here is derived from an EMBL/GenBank/DDBJ whole genome shotgun (WGS) entry which is preliminary data.</text>
</comment>
<proteinExistence type="predicted"/>
<evidence type="ECO:0000313" key="2">
    <source>
        <dbReference type="EMBL" id="TDO26739.1"/>
    </source>
</evidence>
<dbReference type="CDD" id="cd00038">
    <property type="entry name" value="CAP_ED"/>
    <property type="match status" value="1"/>
</dbReference>
<dbReference type="InterPro" id="IPR000595">
    <property type="entry name" value="cNMP-bd_dom"/>
</dbReference>
<organism evidence="2 3">
    <name type="scientific">Sediminibacterium goheungense</name>
    <dbReference type="NCBI Taxonomy" id="1086393"/>
    <lineage>
        <taxon>Bacteria</taxon>
        <taxon>Pseudomonadati</taxon>
        <taxon>Bacteroidota</taxon>
        <taxon>Chitinophagia</taxon>
        <taxon>Chitinophagales</taxon>
        <taxon>Chitinophagaceae</taxon>
        <taxon>Sediminibacterium</taxon>
    </lineage>
</organism>